<dbReference type="EMBL" id="JAMZMM010000466">
    <property type="protein sequence ID" value="MCP2732050.1"/>
    <property type="molecule type" value="Genomic_DNA"/>
</dbReference>
<accession>A0AAE3GWL8</accession>
<dbReference type="Proteomes" id="UP001204953">
    <property type="component" value="Unassembled WGS sequence"/>
</dbReference>
<evidence type="ECO:0000313" key="2">
    <source>
        <dbReference type="EMBL" id="MCP2732050.1"/>
    </source>
</evidence>
<sequence length="293" mass="32789">MSIIGCITDFSLPEIFHWAEKGKKSGLLTLRPLGDTQGVVQSVHYIWIFQGRIVAAANRLDYQGLVSLIEESQWVSNRVVGKLMECCCPINKPLGFCLRNNGVLEVKQLKQLFQLQVLQQVSALFQVKDAEFKFDQKVSMPGQEMTGLSMLATEATLIGLRYLKNWETLVDKLPDTDGSLVGTITDKPSYQLTPLEWQIWEYTKGTVSLKAIARELRVPIEKVQQIAYQFIAVGLAEEVPLFVSKPPTQSMPSIAKNSTEENEEETIGQSFVQNLVGFLRSNKSNQLSLTTSS</sequence>
<dbReference type="RefSeq" id="WP_254014777.1">
    <property type="nucleotide sequence ID" value="NZ_JAMZMM010000466.1"/>
</dbReference>
<comment type="caution">
    <text evidence="2">The sequence shown here is derived from an EMBL/GenBank/DDBJ whole genome shotgun (WGS) entry which is preliminary data.</text>
</comment>
<dbReference type="InterPro" id="IPR025497">
    <property type="entry name" value="PatA-like_N"/>
</dbReference>
<reference evidence="2" key="1">
    <citation type="submission" date="2022-06" db="EMBL/GenBank/DDBJ databases">
        <title>New cyanobacteria of genus Symplocastrum in benthos of Lake Baikal.</title>
        <authorList>
            <person name="Sorokovikova E."/>
            <person name="Tikhonova I."/>
            <person name="Krasnopeev A."/>
            <person name="Evseev P."/>
            <person name="Gladkikh A."/>
            <person name="Belykh O."/>
        </authorList>
    </citation>
    <scope>NUCLEOTIDE SEQUENCE</scope>
    <source>
        <strain evidence="2">BBK-W-15</strain>
    </source>
</reference>
<feature type="domain" description="PatA-like N-terminal" evidence="1">
    <location>
        <begin position="5"/>
        <end position="167"/>
    </location>
</feature>
<gene>
    <name evidence="2" type="ORF">NJ959_26835</name>
</gene>
<evidence type="ECO:0000313" key="3">
    <source>
        <dbReference type="Proteomes" id="UP001204953"/>
    </source>
</evidence>
<keyword evidence="3" id="KW-1185">Reference proteome</keyword>
<organism evidence="2 3">
    <name type="scientific">Limnofasciculus baicalensis BBK-W-15</name>
    <dbReference type="NCBI Taxonomy" id="2699891"/>
    <lineage>
        <taxon>Bacteria</taxon>
        <taxon>Bacillati</taxon>
        <taxon>Cyanobacteriota</taxon>
        <taxon>Cyanophyceae</taxon>
        <taxon>Coleofasciculales</taxon>
        <taxon>Coleofasciculaceae</taxon>
        <taxon>Limnofasciculus</taxon>
        <taxon>Limnofasciculus baicalensis</taxon>
    </lineage>
</organism>
<protein>
    <submittedName>
        <fullName evidence="2">DUF4388 domain-containing protein</fullName>
    </submittedName>
</protein>
<name>A0AAE3GWL8_9CYAN</name>
<dbReference type="Pfam" id="PF14332">
    <property type="entry name" value="DUF4388"/>
    <property type="match status" value="1"/>
</dbReference>
<proteinExistence type="predicted"/>
<evidence type="ECO:0000259" key="1">
    <source>
        <dbReference type="Pfam" id="PF14332"/>
    </source>
</evidence>
<dbReference type="AlphaFoldDB" id="A0AAE3GWL8"/>